<reference evidence="2" key="4">
    <citation type="submission" date="2020-06" db="EMBL/GenBank/DDBJ databases">
        <authorList>
            <person name="Dong N."/>
        </authorList>
    </citation>
    <scope>NUCLEOTIDE SEQUENCE</scope>
    <source>
        <strain evidence="2">210</strain>
    </source>
</reference>
<evidence type="ECO:0000313" key="3">
    <source>
        <dbReference type="EMBL" id="QLL58304.1"/>
    </source>
</evidence>
<dbReference type="EMBL" id="UFXS01000001">
    <property type="protein sequence ID" value="STD56114.1"/>
    <property type="molecule type" value="Genomic_DNA"/>
</dbReference>
<keyword evidence="8" id="KW-1185">Reference proteome</keyword>
<dbReference type="KEGG" id="efal:FH779_09490"/>
<dbReference type="EMBL" id="CP040908">
    <property type="protein sequence ID" value="QLL58304.1"/>
    <property type="molecule type" value="Genomic_DNA"/>
</dbReference>
<sequence length="172" mass="20307">MKIKFTWILSLIAITFLVSCNSSSASKNDELGKRFFENYSSRKDYKKMLSFYNDSLVYENVAQYSGGSTVDPRYLLNDIIRWSDQTMQYENNKLLKVNELFSNDSMIIANGEFSPYTYNGMKFPAMKFTTYLYLDQNSKIKKQVDWFNYPIEDIIELYQLQQGQDKIKLDKQ</sequence>
<dbReference type="AlphaFoldDB" id="A0A376G6Z8"/>
<evidence type="ECO:0008006" key="9">
    <source>
        <dbReference type="Google" id="ProtNLM"/>
    </source>
</evidence>
<proteinExistence type="predicted"/>
<protein>
    <recommendedName>
        <fullName evidence="9">Nuclear transport factor 2 family protein</fullName>
    </recommendedName>
</protein>
<dbReference type="GeneID" id="78401690"/>
<evidence type="ECO:0000313" key="6">
    <source>
        <dbReference type="Proteomes" id="UP000254737"/>
    </source>
</evidence>
<dbReference type="STRING" id="343874.GCA_000805695_00152"/>
<dbReference type="EMBL" id="JACALR010000003">
    <property type="protein sequence ID" value="MDM1551285.1"/>
    <property type="molecule type" value="Genomic_DNA"/>
</dbReference>
<reference evidence="2" key="5">
    <citation type="journal article" date="2022" name="Sci. Total Environ.">
        <title>Prevalence, transmission, and molecular epidemiology of tet(X)-positive bacteria among humans, animals, and environmental niches in China: An epidemiological, and genomic-based study.</title>
        <authorList>
            <person name="Dong N."/>
            <person name="Zeng Y."/>
            <person name="Cai C."/>
            <person name="Sun C."/>
            <person name="Lu J."/>
            <person name="Liu C."/>
            <person name="Zhou H."/>
            <person name="Sun Q."/>
            <person name="Shu L."/>
            <person name="Wang H."/>
            <person name="Wang Y."/>
            <person name="Wang S."/>
            <person name="Wu C."/>
            <person name="Chan E.W."/>
            <person name="Chen G."/>
            <person name="Shen Z."/>
            <person name="Chen S."/>
            <person name="Zhang R."/>
        </authorList>
    </citation>
    <scope>NUCLEOTIDE SEQUENCE</scope>
    <source>
        <strain evidence="2">210</strain>
    </source>
</reference>
<evidence type="ECO:0000256" key="1">
    <source>
        <dbReference type="SAM" id="SignalP"/>
    </source>
</evidence>
<reference evidence="4 7" key="2">
    <citation type="submission" date="2018-10" db="EMBL/GenBank/DDBJ databases">
        <title>Transmission dynamics of multidrug resistant bacteria on intensive care unit surfaces.</title>
        <authorList>
            <person name="D'Souza A.W."/>
            <person name="Potter R.F."/>
            <person name="Wallace M."/>
            <person name="Shupe A."/>
            <person name="Patel S."/>
            <person name="Sun S."/>
            <person name="Gul D."/>
            <person name="Kwon J.H."/>
            <person name="Andleeb S."/>
            <person name="Burnham C.-A.D."/>
            <person name="Dantas G."/>
        </authorList>
    </citation>
    <scope>NUCLEOTIDE SEQUENCE [LARGE SCALE GENOMIC DNA]</scope>
    <source>
        <strain evidence="4 7">WF_348</strain>
    </source>
</reference>
<keyword evidence="1" id="KW-0732">Signal</keyword>
<evidence type="ECO:0000313" key="7">
    <source>
        <dbReference type="Proteomes" id="UP000267844"/>
    </source>
</evidence>
<dbReference type="EMBL" id="RHPO01000008">
    <property type="protein sequence ID" value="RRT92513.1"/>
    <property type="molecule type" value="Genomic_DNA"/>
</dbReference>
<organism evidence="5 6">
    <name type="scientific">Empedobacter falsenii</name>
    <dbReference type="NCBI Taxonomy" id="343874"/>
    <lineage>
        <taxon>Bacteria</taxon>
        <taxon>Pseudomonadati</taxon>
        <taxon>Bacteroidota</taxon>
        <taxon>Flavobacteriia</taxon>
        <taxon>Flavobacteriales</taxon>
        <taxon>Weeksellaceae</taxon>
        <taxon>Empedobacter</taxon>
    </lineage>
</organism>
<evidence type="ECO:0000313" key="2">
    <source>
        <dbReference type="EMBL" id="MDM1551285.1"/>
    </source>
</evidence>
<dbReference type="Proteomes" id="UP001173578">
    <property type="component" value="Unassembled WGS sequence"/>
</dbReference>
<dbReference type="Proteomes" id="UP000267844">
    <property type="component" value="Unassembled WGS sequence"/>
</dbReference>
<dbReference type="Gene3D" id="3.10.450.50">
    <property type="match status" value="1"/>
</dbReference>
<feature type="chain" id="PRO_5044586282" description="Nuclear transport factor 2 family protein" evidence="1">
    <location>
        <begin position="25"/>
        <end position="172"/>
    </location>
</feature>
<dbReference type="Proteomes" id="UP000254737">
    <property type="component" value="Unassembled WGS sequence"/>
</dbReference>
<feature type="signal peptide" evidence="1">
    <location>
        <begin position="1"/>
        <end position="24"/>
    </location>
</feature>
<accession>A0A376G6Z8</accession>
<reference evidence="3 8" key="3">
    <citation type="submission" date="2019-06" db="EMBL/GenBank/DDBJ databases">
        <title>Emergence of pandrug resistant Empedobacter falsenii in China.</title>
        <authorList>
            <person name="Dong N."/>
            <person name="Chen S."/>
            <person name="Zhang R."/>
        </authorList>
    </citation>
    <scope>NUCLEOTIDE SEQUENCE [LARGE SCALE GENOMIC DNA]</scope>
    <source>
        <strain evidence="3 8">1681-1</strain>
    </source>
</reference>
<dbReference type="PROSITE" id="PS51257">
    <property type="entry name" value="PROKAR_LIPOPROTEIN"/>
    <property type="match status" value="1"/>
</dbReference>
<gene>
    <name evidence="4" type="ORF">EGI89_05735</name>
    <name evidence="3" type="ORF">FH779_09490</name>
    <name evidence="2" type="ORF">HX095_08655</name>
    <name evidence="5" type="ORF">NCTC13456_02095</name>
</gene>
<evidence type="ECO:0000313" key="4">
    <source>
        <dbReference type="EMBL" id="RRT92513.1"/>
    </source>
</evidence>
<dbReference type="RefSeq" id="WP_038330521.1">
    <property type="nucleotide sequence ID" value="NZ_CP040908.1"/>
</dbReference>
<evidence type="ECO:0000313" key="5">
    <source>
        <dbReference type="EMBL" id="STD56114.1"/>
    </source>
</evidence>
<name>A0A376G6Z8_9FLAO</name>
<evidence type="ECO:0000313" key="8">
    <source>
        <dbReference type="Proteomes" id="UP000510643"/>
    </source>
</evidence>
<dbReference type="Proteomes" id="UP000510643">
    <property type="component" value="Chromosome"/>
</dbReference>
<reference evidence="5 6" key="1">
    <citation type="submission" date="2018-06" db="EMBL/GenBank/DDBJ databases">
        <authorList>
            <consortium name="Pathogen Informatics"/>
            <person name="Doyle S."/>
        </authorList>
    </citation>
    <scope>NUCLEOTIDE SEQUENCE [LARGE SCALE GENOMIC DNA]</scope>
    <source>
        <strain evidence="5 6">NCTC13456</strain>
    </source>
</reference>
<dbReference type="OrthoDB" id="1452216at2"/>